<keyword evidence="2" id="KW-1185">Reference proteome</keyword>
<keyword evidence="1" id="KW-0614">Plasmid</keyword>
<accession>A0A0B4XBI3</accession>
<dbReference type="AlphaFoldDB" id="A0A0B4XBI3"/>
<proteinExistence type="predicted"/>
<evidence type="ECO:0000313" key="1">
    <source>
        <dbReference type="EMBL" id="AJD44130.1"/>
    </source>
</evidence>
<organism evidence="1 2">
    <name type="scientific">Rhizobium gallicum bv. gallicum R602sp</name>
    <dbReference type="NCBI Taxonomy" id="1041138"/>
    <lineage>
        <taxon>Bacteria</taxon>
        <taxon>Pseudomonadati</taxon>
        <taxon>Pseudomonadota</taxon>
        <taxon>Alphaproteobacteria</taxon>
        <taxon>Hyphomicrobiales</taxon>
        <taxon>Rhizobiaceae</taxon>
        <taxon>Rhizobium/Agrobacterium group</taxon>
        <taxon>Rhizobium</taxon>
    </lineage>
</organism>
<dbReference type="KEGG" id="rga:RGR602_PC00083"/>
<gene>
    <name evidence="1" type="ORF">RGR602_PC00083</name>
</gene>
<geneLocation type="plasmid" evidence="1 2">
    <name>pRgalR602c</name>
</geneLocation>
<dbReference type="HOGENOM" id="CLU_2635578_0_0_5"/>
<sequence>MSCGCNYFRPVSVRLTARIVYNLASLVPLHWSRPAFQPKHIILMDPTEIVDQLFICLIHVVEGNLHELEIYKDDRRN</sequence>
<dbReference type="EMBL" id="CP006880">
    <property type="protein sequence ID" value="AJD44130.1"/>
    <property type="molecule type" value="Genomic_DNA"/>
</dbReference>
<reference evidence="1 2" key="1">
    <citation type="submission" date="2013-11" db="EMBL/GenBank/DDBJ databases">
        <title>Complete genome sequence of Rhizobium gallicum bv. gallicum R602.</title>
        <authorList>
            <person name="Bustos P."/>
            <person name="Santamaria R.I."/>
            <person name="Lozano L."/>
            <person name="Acosta J.L."/>
            <person name="Ormeno-Orrillo E."/>
            <person name="Rogel M.A."/>
            <person name="Romero D."/>
            <person name="Cevallos M.A."/>
            <person name="Martinez-Romero E."/>
            <person name="Gonzalez V."/>
        </authorList>
    </citation>
    <scope>NUCLEOTIDE SEQUENCE [LARGE SCALE GENOMIC DNA]</scope>
    <source>
        <strain evidence="1 2">R602</strain>
        <plasmid evidence="1 2">pRgalR602c</plasmid>
    </source>
</reference>
<name>A0A0B4XBI3_9HYPH</name>
<protein>
    <submittedName>
        <fullName evidence="1">Uncharacterized protein</fullName>
    </submittedName>
</protein>
<dbReference type="Proteomes" id="UP000031368">
    <property type="component" value="Plasmid pRgalR602c"/>
</dbReference>
<evidence type="ECO:0000313" key="2">
    <source>
        <dbReference type="Proteomes" id="UP000031368"/>
    </source>
</evidence>